<dbReference type="PANTHER" id="PTHR45982">
    <property type="entry name" value="REGULATOR OF CHROMOSOME CONDENSATION"/>
    <property type="match status" value="1"/>
</dbReference>
<evidence type="ECO:0000313" key="2">
    <source>
        <dbReference type="Proteomes" id="UP000343335"/>
    </source>
</evidence>
<accession>A0A5E4Y5T7</accession>
<evidence type="ECO:0000313" key="1">
    <source>
        <dbReference type="EMBL" id="VVE43738.1"/>
    </source>
</evidence>
<dbReference type="InterPro" id="IPR009091">
    <property type="entry name" value="RCC1/BLIP-II"/>
</dbReference>
<protein>
    <submittedName>
        <fullName evidence="1">Uncharacterized protein</fullName>
    </submittedName>
</protein>
<dbReference type="RefSeq" id="WP_150666015.1">
    <property type="nucleotide sequence ID" value="NZ_CABPSA010000008.1"/>
</dbReference>
<gene>
    <name evidence="1" type="ORF">PCO31010_04297</name>
</gene>
<proteinExistence type="predicted"/>
<dbReference type="EMBL" id="CABPSA010000008">
    <property type="protein sequence ID" value="VVE43738.1"/>
    <property type="molecule type" value="Genomic_DNA"/>
</dbReference>
<reference evidence="1 2" key="1">
    <citation type="submission" date="2019-08" db="EMBL/GenBank/DDBJ databases">
        <authorList>
            <person name="Peeters C."/>
        </authorList>
    </citation>
    <scope>NUCLEOTIDE SEQUENCE [LARGE SCALE GENOMIC DNA]</scope>
    <source>
        <strain evidence="1 2">LMG 31010</strain>
    </source>
</reference>
<dbReference type="PANTHER" id="PTHR45982:SF1">
    <property type="entry name" value="REGULATOR OF CHROMOSOME CONDENSATION"/>
    <property type="match status" value="1"/>
</dbReference>
<organism evidence="1 2">
    <name type="scientific">Pandoraea commovens</name>
    <dbReference type="NCBI Taxonomy" id="2508289"/>
    <lineage>
        <taxon>Bacteria</taxon>
        <taxon>Pseudomonadati</taxon>
        <taxon>Pseudomonadota</taxon>
        <taxon>Betaproteobacteria</taxon>
        <taxon>Burkholderiales</taxon>
        <taxon>Burkholderiaceae</taxon>
        <taxon>Pandoraea</taxon>
    </lineage>
</organism>
<dbReference type="SUPFAM" id="SSF50985">
    <property type="entry name" value="RCC1/BLIP-II"/>
    <property type="match status" value="2"/>
</dbReference>
<dbReference type="Gene3D" id="2.130.10.30">
    <property type="entry name" value="Regulator of chromosome condensation 1/beta-lactamase-inhibitor protein II"/>
    <property type="match status" value="2"/>
</dbReference>
<name>A0A5E4Y5T7_9BURK</name>
<dbReference type="AlphaFoldDB" id="A0A5E4Y5T7"/>
<dbReference type="InterPro" id="IPR051553">
    <property type="entry name" value="Ran_GTPase-activating"/>
</dbReference>
<sequence length="1048" mass="109688">MAEGTLVAAAATLAAPVSNEAKNGAVNPPDLSARGATFTVKSYPAMADGDYVQLFFTVDGVRTQVGEYDVSDTKVGTDLVITVPKATMTAALNKTISVDYVVSPFDGDDLTSASLPLFIGVRAVTKLIAPVVVEATGDQLDVEYLDYGISVRIPIYSGMAINDEIRLLIGTPGESFYTDKIKVRAVRAVTFSVPPEAIVPFKNRKVPVAYEVVRAGVAAPIPSEVLGLKVGEVEDPNLLAVPVISEATGSILNPDLAPTGVTALIGPYAGIADGDYVHVVWAGGPPAGAEWYLDISEKYLNAPYPLRIPVNKITPFLGQRVTLSYSKEMPDGSWQPSKALVLDVKRESAAVAAPVVPSSANGQLDLRDVDPATGVVVTVPANAGIRQGDVITLYWDSEVDEGDYTSNPYIVKATDVGHDIRFTVPYSRVRDGGEKMADVSYDITRGAAVVFTGEVTELVVRNAVTPAAEIVEAVNDRLNPDDCPNGVHVRIPATAKLRVNDEVTVTLRGAPGGGTMTQTAKVTQAQAGGELIVVLPKSVAQANVGRTISLEYSLKRANGGTQEVAPPARFDVVSIPGKGQLLVMGARNVFGSPLASQTPQFLSSFVRATREPVKALWKYDDESEVTLASTFRDRRPWMTLQVSTQDDVVTLNPVNIFSIGSASNAMGQMMALTNRGSVVSWGANAPAYTGAMPSTLYTLDDVIDVASTNYAFALRRLNGRIAVWGHASYGGVLPSDLSVTDARRIVGTQFSFALVRNNGQLAAWGHPSYGGQLSAAAKAVTDGRMVYSTYSGAFACVRAGGNVTCWGWAASGGNPGQDILAFTDILGVRGNANAFVAYRRNGTVVAWGAAGEGGTVPPNIAARFDIVVPGATTLHAFSAITANKEVVAWGHASFGGTVPADIASFTDIEETTGTLGAFCARRSNGSVVAWGNATQGGVVPAEIARRSDIVQVAATNTAFAALCRDGTVVAWGDQNNGGNTAPVAGQLRNVVAVYGGFQCFVAVLEQGGIVTWGLAASGGNSAAVQQFLGTNLTYLATAASRGRIVVAS</sequence>
<dbReference type="Proteomes" id="UP000343335">
    <property type="component" value="Unassembled WGS sequence"/>
</dbReference>
<dbReference type="OrthoDB" id="8577868at2"/>